<dbReference type="HAMAP" id="MF_00213">
    <property type="entry name" value="HypA_HybF"/>
    <property type="match status" value="1"/>
</dbReference>
<dbReference type="GO" id="GO:0008270">
    <property type="term" value="F:zinc ion binding"/>
    <property type="evidence" value="ECO:0007669"/>
    <property type="project" value="UniProtKB-UniRule"/>
</dbReference>
<evidence type="ECO:0000256" key="1">
    <source>
        <dbReference type="ARBA" id="ARBA00010748"/>
    </source>
</evidence>
<dbReference type="OrthoDB" id="9800361at2"/>
<dbReference type="PANTHER" id="PTHR34535:SF3">
    <property type="entry name" value="HYDROGENASE MATURATION FACTOR HYPA"/>
    <property type="match status" value="1"/>
</dbReference>
<dbReference type="NCBIfam" id="TIGR00100">
    <property type="entry name" value="hypA"/>
    <property type="match status" value="1"/>
</dbReference>
<feature type="binding site" evidence="5">
    <location>
        <position position="2"/>
    </location>
    <ligand>
        <name>Ni(2+)</name>
        <dbReference type="ChEBI" id="CHEBI:49786"/>
    </ligand>
</feature>
<keyword evidence="3 5" id="KW-0479">Metal-binding</keyword>
<feature type="binding site" evidence="5">
    <location>
        <position position="73"/>
    </location>
    <ligand>
        <name>Zn(2+)</name>
        <dbReference type="ChEBI" id="CHEBI:29105"/>
    </ligand>
</feature>
<dbReference type="Proteomes" id="UP000076268">
    <property type="component" value="Unassembled WGS sequence"/>
</dbReference>
<comment type="similarity">
    <text evidence="1 5">Belongs to the HypA/HybF family.</text>
</comment>
<dbReference type="Gene3D" id="3.30.2320.80">
    <property type="match status" value="1"/>
</dbReference>
<dbReference type="PANTHER" id="PTHR34535">
    <property type="entry name" value="HYDROGENASE MATURATION FACTOR HYPA"/>
    <property type="match status" value="1"/>
</dbReference>
<evidence type="ECO:0000256" key="4">
    <source>
        <dbReference type="ARBA" id="ARBA00022833"/>
    </source>
</evidence>
<reference evidence="6 7" key="1">
    <citation type="submission" date="2016-02" db="EMBL/GenBank/DDBJ databases">
        <title>Anaerosporomusa subterraneum gen. nov., sp. nov., a spore-forming obligate anaerobe isolated from saprolite.</title>
        <authorList>
            <person name="Choi J.K."/>
            <person name="Shah M."/>
            <person name="Yee N."/>
        </authorList>
    </citation>
    <scope>NUCLEOTIDE SEQUENCE [LARGE SCALE GENOMIC DNA]</scope>
    <source>
        <strain evidence="6 7">RU4</strain>
    </source>
</reference>
<dbReference type="AlphaFoldDB" id="A0A154BSH1"/>
<keyword evidence="7" id="KW-1185">Reference proteome</keyword>
<name>A0A154BSH1_ANASB</name>
<evidence type="ECO:0000313" key="6">
    <source>
        <dbReference type="EMBL" id="KYZ76881.1"/>
    </source>
</evidence>
<evidence type="ECO:0000256" key="5">
    <source>
        <dbReference type="HAMAP-Rule" id="MF_00213"/>
    </source>
</evidence>
<evidence type="ECO:0000313" key="7">
    <source>
        <dbReference type="Proteomes" id="UP000076268"/>
    </source>
</evidence>
<dbReference type="InterPro" id="IPR020538">
    <property type="entry name" value="Hydgase_Ni_incorp_HypA/HybF_CS"/>
</dbReference>
<organism evidence="6 7">
    <name type="scientific">Anaerosporomusa subterranea</name>
    <dbReference type="NCBI Taxonomy" id="1794912"/>
    <lineage>
        <taxon>Bacteria</taxon>
        <taxon>Bacillati</taxon>
        <taxon>Bacillota</taxon>
        <taxon>Negativicutes</taxon>
        <taxon>Acetonemataceae</taxon>
        <taxon>Anaerosporomusa</taxon>
    </lineage>
</organism>
<keyword evidence="4 5" id="KW-0862">Zinc</keyword>
<dbReference type="STRING" id="1794912.AXX12_18425"/>
<protein>
    <recommendedName>
        <fullName evidence="5">Hydrogenase maturation factor HypA</fullName>
    </recommendedName>
</protein>
<keyword evidence="2 5" id="KW-0533">Nickel</keyword>
<evidence type="ECO:0000256" key="2">
    <source>
        <dbReference type="ARBA" id="ARBA00022596"/>
    </source>
</evidence>
<sequence>MHEMAIAASVLDIVLETAAAAQANRVVKVKLLIGEMAGVSGEALRFCFDSITEGTLAAGAALCIDLAPLIGCCRECGSTFPVSEARFICPACSSLVVDVLSGQELRVENIEVED</sequence>
<dbReference type="GO" id="GO:0016151">
    <property type="term" value="F:nickel cation binding"/>
    <property type="evidence" value="ECO:0007669"/>
    <property type="project" value="UniProtKB-UniRule"/>
</dbReference>
<dbReference type="InterPro" id="IPR000688">
    <property type="entry name" value="HypA/HybF"/>
</dbReference>
<dbReference type="Pfam" id="PF01155">
    <property type="entry name" value="HypA"/>
    <property type="match status" value="1"/>
</dbReference>
<dbReference type="EMBL" id="LSGP01000016">
    <property type="protein sequence ID" value="KYZ76881.1"/>
    <property type="molecule type" value="Genomic_DNA"/>
</dbReference>
<accession>A0A154BSH1</accession>
<dbReference type="GO" id="GO:0051604">
    <property type="term" value="P:protein maturation"/>
    <property type="evidence" value="ECO:0007669"/>
    <property type="project" value="InterPro"/>
</dbReference>
<proteinExistence type="inferred from homology"/>
<feature type="binding site" evidence="5">
    <location>
        <position position="76"/>
    </location>
    <ligand>
        <name>Zn(2+)</name>
        <dbReference type="ChEBI" id="CHEBI:29105"/>
    </ligand>
</feature>
<dbReference type="RefSeq" id="WP_066240432.1">
    <property type="nucleotide sequence ID" value="NZ_LSGP01000016.1"/>
</dbReference>
<comment type="function">
    <text evidence="5">Involved in the maturation of [NiFe] hydrogenases. Required for nickel insertion into the metal center of the hydrogenase.</text>
</comment>
<comment type="caution">
    <text evidence="6">The sequence shown here is derived from an EMBL/GenBank/DDBJ whole genome shotgun (WGS) entry which is preliminary data.</text>
</comment>
<feature type="binding site" evidence="5">
    <location>
        <position position="92"/>
    </location>
    <ligand>
        <name>Zn(2+)</name>
        <dbReference type="ChEBI" id="CHEBI:29105"/>
    </ligand>
</feature>
<dbReference type="PIRSF" id="PIRSF004761">
    <property type="entry name" value="Hydrgn_mat_HypA"/>
    <property type="match status" value="1"/>
</dbReference>
<dbReference type="PROSITE" id="PS01249">
    <property type="entry name" value="HYPA"/>
    <property type="match status" value="1"/>
</dbReference>
<feature type="binding site" evidence="5">
    <location>
        <position position="89"/>
    </location>
    <ligand>
        <name>Zn(2+)</name>
        <dbReference type="ChEBI" id="CHEBI:29105"/>
    </ligand>
</feature>
<gene>
    <name evidence="5" type="primary">hypA</name>
    <name evidence="6" type="ORF">AXX12_18425</name>
</gene>
<evidence type="ECO:0000256" key="3">
    <source>
        <dbReference type="ARBA" id="ARBA00022723"/>
    </source>
</evidence>